<evidence type="ECO:0000313" key="3">
    <source>
        <dbReference type="Proteomes" id="UP001108025"/>
    </source>
</evidence>
<keyword evidence="1" id="KW-0472">Membrane</keyword>
<dbReference type="Proteomes" id="UP001108025">
    <property type="component" value="Unassembled WGS sequence"/>
</dbReference>
<proteinExistence type="predicted"/>
<evidence type="ECO:0000256" key="1">
    <source>
        <dbReference type="SAM" id="Phobius"/>
    </source>
</evidence>
<evidence type="ECO:0000313" key="2">
    <source>
        <dbReference type="EMBL" id="MCD1119119.1"/>
    </source>
</evidence>
<accession>A0A9Q3V7P7</accession>
<organism evidence="2 3">
    <name type="scientific">Chryseobacterium turcicum</name>
    <dbReference type="NCBI Taxonomy" id="2898076"/>
    <lineage>
        <taxon>Bacteria</taxon>
        <taxon>Pseudomonadati</taxon>
        <taxon>Bacteroidota</taxon>
        <taxon>Flavobacteriia</taxon>
        <taxon>Flavobacteriales</taxon>
        <taxon>Weeksellaceae</taxon>
        <taxon>Chryseobacterium group</taxon>
        <taxon>Chryseobacterium</taxon>
    </lineage>
</organism>
<reference evidence="2" key="1">
    <citation type="submission" date="2021-11" db="EMBL/GenBank/DDBJ databases">
        <title>Description of novel Chryseobacterium species.</title>
        <authorList>
            <person name="Saticioglu I.B."/>
            <person name="Ay H."/>
            <person name="Altun S."/>
            <person name="Duman M."/>
        </authorList>
    </citation>
    <scope>NUCLEOTIDE SEQUENCE</scope>
    <source>
        <strain evidence="2">C-17</strain>
    </source>
</reference>
<feature type="transmembrane region" description="Helical" evidence="1">
    <location>
        <begin position="79"/>
        <end position="99"/>
    </location>
</feature>
<sequence length="103" mass="11741">MTERFKDAVKKCVEDGILTSEEWELLRKVAKEENLNETDADVYITGELKKKKNFRDERDKKTNETKRNWGDNLVKTGEVIVAVGGFVLTVLTAMGKFGGKMKK</sequence>
<keyword evidence="1" id="KW-1133">Transmembrane helix</keyword>
<keyword evidence="1" id="KW-0812">Transmembrane</keyword>
<dbReference type="EMBL" id="JAJNAY010000003">
    <property type="protein sequence ID" value="MCD1119119.1"/>
    <property type="molecule type" value="Genomic_DNA"/>
</dbReference>
<dbReference type="RefSeq" id="WP_230672583.1">
    <property type="nucleotide sequence ID" value="NZ_JAJNAY010000003.1"/>
</dbReference>
<protein>
    <submittedName>
        <fullName evidence="2">Uncharacterized protein</fullName>
    </submittedName>
</protein>
<keyword evidence="3" id="KW-1185">Reference proteome</keyword>
<name>A0A9Q3V7P7_9FLAO</name>
<comment type="caution">
    <text evidence="2">The sequence shown here is derived from an EMBL/GenBank/DDBJ whole genome shotgun (WGS) entry which is preliminary data.</text>
</comment>
<gene>
    <name evidence="2" type="ORF">LO744_19945</name>
</gene>
<dbReference type="AlphaFoldDB" id="A0A9Q3V7P7"/>